<proteinExistence type="predicted"/>
<evidence type="ECO:0000313" key="1">
    <source>
        <dbReference type="EMBL" id="MCP9765345.1"/>
    </source>
</evidence>
<organism evidence="1 2">
    <name type="scientific">Lacihabitans soyangensis</name>
    <dbReference type="NCBI Taxonomy" id="869394"/>
    <lineage>
        <taxon>Bacteria</taxon>
        <taxon>Pseudomonadati</taxon>
        <taxon>Bacteroidota</taxon>
        <taxon>Cytophagia</taxon>
        <taxon>Cytophagales</taxon>
        <taxon>Leadbetterellaceae</taxon>
        <taxon>Lacihabitans</taxon>
    </lineage>
</organism>
<dbReference type="Gene3D" id="3.40.50.2000">
    <property type="entry name" value="Glycogen Phosphorylase B"/>
    <property type="match status" value="2"/>
</dbReference>
<dbReference type="SUPFAM" id="SSF53756">
    <property type="entry name" value="UDP-Glycosyltransferase/glycogen phosphorylase"/>
    <property type="match status" value="1"/>
</dbReference>
<evidence type="ECO:0000313" key="2">
    <source>
        <dbReference type="Proteomes" id="UP001204144"/>
    </source>
</evidence>
<gene>
    <name evidence="1" type="ORF">EGI31_20620</name>
</gene>
<keyword evidence="2" id="KW-1185">Reference proteome</keyword>
<comment type="caution">
    <text evidence="1">The sequence shown here is derived from an EMBL/GenBank/DDBJ whole genome shotgun (WGS) entry which is preliminary data.</text>
</comment>
<dbReference type="Proteomes" id="UP001204144">
    <property type="component" value="Unassembled WGS sequence"/>
</dbReference>
<accession>A0AAE3H8Q3</accession>
<dbReference type="AlphaFoldDB" id="A0AAE3H8Q3"/>
<protein>
    <submittedName>
        <fullName evidence="1">Glycosyltransferase family 1 protein</fullName>
    </submittedName>
</protein>
<sequence>MNFGNVANSGIKNKVFAQAKAFNNLGLATDVLYFENKTIKIEGKNQNIQSFCKSKIDFLKFLYFGYLSAIDVKKYDFVYIRHFLTNPLFLWMLKSIKKQNPSIKIYMELPTYPYKYQNNKLSFSLRIQQKIDEVCTPFFKKYIDQIVTISLHDTIFDIPTIKTDNGIDVEKFGPIKPQHAEDGILNLLGLANVQSWHGFDRLIAGISNYVITNPLKKVILHVVGNGDVLEDLKKQTKDNNLSDYVKFHGFLSGNELIEMFAKCQMGVGVLGLHRVNLSHASALKAREFASRGLPFMASHDDFGFPDGYPFILKLPASDEAIDVNLIVNFVEKLKEFPNYHLVMNKYAIENFTWESKLKPVRDKFIEN</sequence>
<reference evidence="1 2" key="1">
    <citation type="submission" date="2018-11" db="EMBL/GenBank/DDBJ databases">
        <title>Novel bacteria species description.</title>
        <authorList>
            <person name="Han J.-H."/>
        </authorList>
    </citation>
    <scope>NUCLEOTIDE SEQUENCE [LARGE SCALE GENOMIC DNA]</scope>
    <source>
        <strain evidence="1 2">KCTC23259</strain>
    </source>
</reference>
<name>A0AAE3H8Q3_9BACT</name>
<dbReference type="EMBL" id="RJUF01000182">
    <property type="protein sequence ID" value="MCP9765345.1"/>
    <property type="molecule type" value="Genomic_DNA"/>
</dbReference>